<evidence type="ECO:0000313" key="3">
    <source>
        <dbReference type="EMBL" id="AFM43171.1"/>
    </source>
</evidence>
<protein>
    <recommendedName>
        <fullName evidence="2">SPOR domain-containing protein</fullName>
    </recommendedName>
</protein>
<proteinExistence type="predicted"/>
<name>I4DBJ7_DESAJ</name>
<evidence type="ECO:0000313" key="4">
    <source>
        <dbReference type="Proteomes" id="UP000002892"/>
    </source>
</evidence>
<dbReference type="GO" id="GO:0042834">
    <property type="term" value="F:peptidoglycan binding"/>
    <property type="evidence" value="ECO:0007669"/>
    <property type="project" value="InterPro"/>
</dbReference>
<dbReference type="eggNOG" id="COG3087">
    <property type="taxonomic scope" value="Bacteria"/>
</dbReference>
<reference evidence="3 4" key="1">
    <citation type="journal article" date="2012" name="J. Bacteriol.">
        <title>Complete genome sequences of Desulfosporosinus orientis DSM765T, Desulfosporosinus youngiae DSM17734T, Desulfosporosinus meridiei DSM13257T, and Desulfosporosinus acidiphilus DSM22704T.</title>
        <authorList>
            <person name="Pester M."/>
            <person name="Brambilla E."/>
            <person name="Alazard D."/>
            <person name="Rattei T."/>
            <person name="Weinmaier T."/>
            <person name="Han J."/>
            <person name="Lucas S."/>
            <person name="Lapidus A."/>
            <person name="Cheng J.F."/>
            <person name="Goodwin L."/>
            <person name="Pitluck S."/>
            <person name="Peters L."/>
            <person name="Ovchinnikova G."/>
            <person name="Teshima H."/>
            <person name="Detter J.C."/>
            <person name="Han C.S."/>
            <person name="Tapia R."/>
            <person name="Land M.L."/>
            <person name="Hauser L."/>
            <person name="Kyrpides N.C."/>
            <person name="Ivanova N.N."/>
            <person name="Pagani I."/>
            <person name="Huntmann M."/>
            <person name="Wei C.L."/>
            <person name="Davenport K.W."/>
            <person name="Daligault H."/>
            <person name="Chain P.S."/>
            <person name="Chen A."/>
            <person name="Mavromatis K."/>
            <person name="Markowitz V."/>
            <person name="Szeto E."/>
            <person name="Mikhailova N."/>
            <person name="Pati A."/>
            <person name="Wagner M."/>
            <person name="Woyke T."/>
            <person name="Ollivier B."/>
            <person name="Klenk H.P."/>
            <person name="Spring S."/>
            <person name="Loy A."/>
        </authorList>
    </citation>
    <scope>NUCLEOTIDE SEQUENCE [LARGE SCALE GENOMIC DNA]</scope>
    <source>
        <strain evidence="4">DSM 22704 / JCM 16185 / SJ4</strain>
    </source>
</reference>
<dbReference type="InterPro" id="IPR036680">
    <property type="entry name" value="SPOR-like_sf"/>
</dbReference>
<dbReference type="STRING" id="646529.Desaci_4321"/>
<evidence type="ECO:0000256" key="1">
    <source>
        <dbReference type="SAM" id="Phobius"/>
    </source>
</evidence>
<gene>
    <name evidence="3" type="ordered locus">Desaci_4321</name>
</gene>
<feature type="domain" description="SPOR" evidence="2">
    <location>
        <begin position="44"/>
        <end position="96"/>
    </location>
</feature>
<dbReference type="EMBL" id="CP003639">
    <property type="protein sequence ID" value="AFM43171.1"/>
    <property type="molecule type" value="Genomic_DNA"/>
</dbReference>
<dbReference type="OrthoDB" id="1794740at2"/>
<dbReference type="InterPro" id="IPR007730">
    <property type="entry name" value="SPOR-like_dom"/>
</dbReference>
<evidence type="ECO:0000259" key="2">
    <source>
        <dbReference type="Pfam" id="PF05036"/>
    </source>
</evidence>
<feature type="transmembrane region" description="Helical" evidence="1">
    <location>
        <begin position="7"/>
        <end position="28"/>
    </location>
</feature>
<dbReference type="KEGG" id="dai:Desaci_4321"/>
<sequence>MKNFERLRILAALVLGIIGLGLLTWGIGKVYLELVGHSGGITAQKVKNGGRPADQTDIFVLSKATFWTCQIGIFKSEENAQSCLKQLKELSYSGGIISHNPWIVVLGLGHTAEELNGLKQALAEKGIHALIKQVKLPERTFRVTGNGSHLTMELLANVNAILQEGINSQRLAEEFQLWNSLAGDYSPSQLVQLHNIYNLLREKSDPEEQHLLGLSLYFEAMRIINKFSGNNS</sequence>
<dbReference type="AlphaFoldDB" id="I4DBJ7"/>
<keyword evidence="1" id="KW-0812">Transmembrane</keyword>
<dbReference type="RefSeq" id="WP_014829157.1">
    <property type="nucleotide sequence ID" value="NC_018068.1"/>
</dbReference>
<dbReference type="HOGENOM" id="CLU_1208208_0_0_9"/>
<keyword evidence="1" id="KW-0472">Membrane</keyword>
<keyword evidence="1" id="KW-1133">Transmembrane helix</keyword>
<dbReference type="Gene3D" id="3.30.70.1070">
    <property type="entry name" value="Sporulation related repeat"/>
    <property type="match status" value="1"/>
</dbReference>
<accession>I4DBJ7</accession>
<dbReference type="Pfam" id="PF05036">
    <property type="entry name" value="SPOR"/>
    <property type="match status" value="1"/>
</dbReference>
<dbReference type="SUPFAM" id="SSF110997">
    <property type="entry name" value="Sporulation related repeat"/>
    <property type="match status" value="1"/>
</dbReference>
<dbReference type="Proteomes" id="UP000002892">
    <property type="component" value="Chromosome"/>
</dbReference>
<organism evidence="3 4">
    <name type="scientific">Desulfosporosinus acidiphilus (strain DSM 22704 / JCM 16185 / SJ4)</name>
    <dbReference type="NCBI Taxonomy" id="646529"/>
    <lineage>
        <taxon>Bacteria</taxon>
        <taxon>Bacillati</taxon>
        <taxon>Bacillota</taxon>
        <taxon>Clostridia</taxon>
        <taxon>Eubacteriales</taxon>
        <taxon>Desulfitobacteriaceae</taxon>
        <taxon>Desulfosporosinus</taxon>
    </lineage>
</organism>
<keyword evidence="4" id="KW-1185">Reference proteome</keyword>